<dbReference type="InterPro" id="IPR015424">
    <property type="entry name" value="PyrdxlP-dep_Trfase"/>
</dbReference>
<dbReference type="AlphaFoldDB" id="V5EQ82"/>
<dbReference type="OMA" id="QEQGWHV"/>
<dbReference type="InterPro" id="IPR015421">
    <property type="entry name" value="PyrdxlP-dep_Trfase_major"/>
</dbReference>
<dbReference type="GO" id="GO:0043545">
    <property type="term" value="P:molybdopterin cofactor metabolic process"/>
    <property type="evidence" value="ECO:0007669"/>
    <property type="project" value="TreeGrafter"/>
</dbReference>
<dbReference type="STRING" id="1365824.V5EQ82"/>
<dbReference type="GO" id="GO:0008265">
    <property type="term" value="F:molybdenum cofactor sulfurtransferase activity"/>
    <property type="evidence" value="ECO:0007669"/>
    <property type="project" value="TreeGrafter"/>
</dbReference>
<reference evidence="4" key="1">
    <citation type="journal article" date="2013" name="Genome Announc.">
        <title>Draft genome sequence of Pseudozyma brasiliensis sp. nov. strain GHG001, a high producer of endo-1,4-xylanase isolated from an insect pest of sugarcane.</title>
        <authorList>
            <person name="Oliveira J.V.D.C."/>
            <person name="dos Santos R.A.C."/>
            <person name="Borges T.A."/>
            <person name="Riano-Pachon D.M."/>
            <person name="Goldman G.H."/>
        </authorList>
    </citation>
    <scope>NUCLEOTIDE SEQUENCE [LARGE SCALE GENOMIC DNA]</scope>
    <source>
        <strain evidence="4">GHG001</strain>
    </source>
</reference>
<name>V5EQ82_KALBG</name>
<feature type="domain" description="Aminotransferase class V" evidence="2">
    <location>
        <begin position="60"/>
        <end position="354"/>
    </location>
</feature>
<feature type="compositionally biased region" description="Basic and acidic residues" evidence="1">
    <location>
        <begin position="360"/>
        <end position="371"/>
    </location>
</feature>
<dbReference type="OrthoDB" id="10264306at2759"/>
<dbReference type="GeneID" id="27421995"/>
<dbReference type="RefSeq" id="XP_016290067.1">
    <property type="nucleotide sequence ID" value="XM_016439286.1"/>
</dbReference>
<dbReference type="Proteomes" id="UP000019377">
    <property type="component" value="Unassembled WGS sequence"/>
</dbReference>
<dbReference type="PANTHER" id="PTHR14237:SF80">
    <property type="entry name" value="MOLYBDENUM COFACTOR SULFURASE"/>
    <property type="match status" value="1"/>
</dbReference>
<proteinExistence type="predicted"/>
<dbReference type="Gene3D" id="3.90.1150.10">
    <property type="entry name" value="Aspartate Aminotransferase, domain 1"/>
    <property type="match status" value="1"/>
</dbReference>
<feature type="region of interest" description="Disordered" evidence="1">
    <location>
        <begin position="358"/>
        <end position="379"/>
    </location>
</feature>
<dbReference type="InterPro" id="IPR000192">
    <property type="entry name" value="Aminotrans_V_dom"/>
</dbReference>
<evidence type="ECO:0000313" key="4">
    <source>
        <dbReference type="Proteomes" id="UP000019377"/>
    </source>
</evidence>
<dbReference type="EMBL" id="KI545893">
    <property type="protein sequence ID" value="EST05078.1"/>
    <property type="molecule type" value="Genomic_DNA"/>
</dbReference>
<evidence type="ECO:0000256" key="1">
    <source>
        <dbReference type="SAM" id="MobiDB-lite"/>
    </source>
</evidence>
<gene>
    <name evidence="3" type="ORF">PSEUBRA_SCAF7g04614</name>
</gene>
<dbReference type="Gene3D" id="3.40.640.10">
    <property type="entry name" value="Type I PLP-dependent aspartate aminotransferase-like (Major domain)"/>
    <property type="match status" value="1"/>
</dbReference>
<dbReference type="InterPro" id="IPR015422">
    <property type="entry name" value="PyrdxlP-dep_Trfase_small"/>
</dbReference>
<organism evidence="3 4">
    <name type="scientific">Kalmanozyma brasiliensis (strain GHG001)</name>
    <name type="common">Yeast</name>
    <name type="synonym">Pseudozyma brasiliensis</name>
    <dbReference type="NCBI Taxonomy" id="1365824"/>
    <lineage>
        <taxon>Eukaryota</taxon>
        <taxon>Fungi</taxon>
        <taxon>Dikarya</taxon>
        <taxon>Basidiomycota</taxon>
        <taxon>Ustilaginomycotina</taxon>
        <taxon>Ustilaginomycetes</taxon>
        <taxon>Ustilaginales</taxon>
        <taxon>Ustilaginaceae</taxon>
        <taxon>Kalmanozyma</taxon>
    </lineage>
</organism>
<sequence>MLAHLKALRTTHSTPLSFPDALTYHQDKSTFISSHPAYPSRSLHTLRRDEFSRLDTSSAVYLDYTGSALPPSSLLTTHLHHLRSSVLGNPHSTSPAALLSSASADEARAAVLEFFHADPTVYDVVWTANASAGVKIVGETYNWSGRRVVLPRDAHNSINSLARRAEAHGGSFEFVDYDGDSIPRGAYIETLTKGEDKGMVFFTGQSNITGAKLDLTLLQQAKSLGWDVGLDAAALAPSTRISLRDHRVDFMVVSLYKICGYPTGLGALILRKDAYAKLTRKETFFGGNIVGITMDRMEFSLVDGPERFEDGTCNFASLSAVKPGLEFAAKWMGPVVQRNQLLMQWLVAQLESIYYPPSSTREHEREGEKRLSSSTASTAAPPVKLVRLPNPSSGEKGMTLPLVLSSRENHALNYRFVIWAAAQENISLRGGPCMCNPGASSSVMQRGIITDLAASTLLAEADVGIVRVSLGIATNFKDVWRLVRFVRRLTDDVWVDGMWKVYARADPGARLSNDVDELHALATRKR</sequence>
<keyword evidence="4" id="KW-1185">Reference proteome</keyword>
<dbReference type="SUPFAM" id="SSF53383">
    <property type="entry name" value="PLP-dependent transferases"/>
    <property type="match status" value="1"/>
</dbReference>
<evidence type="ECO:0000259" key="2">
    <source>
        <dbReference type="Pfam" id="PF00266"/>
    </source>
</evidence>
<dbReference type="HOGENOM" id="CLU_010913_4_0_1"/>
<dbReference type="eggNOG" id="KOG2142">
    <property type="taxonomic scope" value="Eukaryota"/>
</dbReference>
<evidence type="ECO:0000313" key="3">
    <source>
        <dbReference type="EMBL" id="EST05078.1"/>
    </source>
</evidence>
<dbReference type="Pfam" id="PF00266">
    <property type="entry name" value="Aminotran_5"/>
    <property type="match status" value="1"/>
</dbReference>
<accession>V5EQ82</accession>
<protein>
    <recommendedName>
        <fullName evidence="2">Aminotransferase class V domain-containing protein</fullName>
    </recommendedName>
</protein>
<dbReference type="PANTHER" id="PTHR14237">
    <property type="entry name" value="MOLYBDOPTERIN COFACTOR SULFURASE MOSC"/>
    <property type="match status" value="1"/>
</dbReference>